<protein>
    <submittedName>
        <fullName evidence="3">MucBP domain-containing protein</fullName>
    </submittedName>
</protein>
<keyword evidence="1" id="KW-0677">Repeat</keyword>
<proteinExistence type="predicted"/>
<evidence type="ECO:0000313" key="3">
    <source>
        <dbReference type="EMBL" id="MEY8662849.1"/>
    </source>
</evidence>
<evidence type="ECO:0000259" key="2">
    <source>
        <dbReference type="Pfam" id="PF06458"/>
    </source>
</evidence>
<dbReference type="Pfam" id="PF06458">
    <property type="entry name" value="MucBP"/>
    <property type="match status" value="1"/>
</dbReference>
<dbReference type="Proteomes" id="UP001565236">
    <property type="component" value="Unassembled WGS sequence"/>
</dbReference>
<name>A0ABV4DUM8_9LACO</name>
<evidence type="ECO:0000256" key="1">
    <source>
        <dbReference type="ARBA" id="ARBA00022737"/>
    </source>
</evidence>
<evidence type="ECO:0000313" key="4">
    <source>
        <dbReference type="Proteomes" id="UP001565236"/>
    </source>
</evidence>
<feature type="domain" description="MucBP" evidence="2">
    <location>
        <begin position="12"/>
        <end position="73"/>
    </location>
</feature>
<dbReference type="InterPro" id="IPR009459">
    <property type="entry name" value="MucBP_dom"/>
</dbReference>
<keyword evidence="4" id="KW-1185">Reference proteome</keyword>
<comment type="caution">
    <text evidence="3">The sequence shown here is derived from an EMBL/GenBank/DDBJ whole genome shotgun (WGS) entry which is preliminary data.</text>
</comment>
<organism evidence="3 4">
    <name type="scientific">Ligilactobacillus faecis</name>
    <dbReference type="NCBI Taxonomy" id="762833"/>
    <lineage>
        <taxon>Bacteria</taxon>
        <taxon>Bacillati</taxon>
        <taxon>Bacillota</taxon>
        <taxon>Bacilli</taxon>
        <taxon>Lactobacillales</taxon>
        <taxon>Lactobacillaceae</taxon>
        <taxon>Ligilactobacillus</taxon>
    </lineage>
</organism>
<dbReference type="EMBL" id="JBCLUF010000031">
    <property type="protein sequence ID" value="MEY8662849.1"/>
    <property type="molecule type" value="Genomic_DNA"/>
</dbReference>
<reference evidence="3 4" key="1">
    <citation type="submission" date="2024-03" db="EMBL/GenBank/DDBJ databases">
        <title>Mouse gut bacterial collection (mGBC) of GemPharmatech.</title>
        <authorList>
            <person name="He Y."/>
            <person name="Dong L."/>
            <person name="Wu D."/>
            <person name="Gao X."/>
            <person name="Lin Z."/>
        </authorList>
    </citation>
    <scope>NUCLEOTIDE SEQUENCE [LARGE SCALE GENOMIC DNA]</scope>
    <source>
        <strain evidence="3 4">15-30</strain>
    </source>
</reference>
<sequence length="270" mass="30704">MLDNETQSLNYVVVNFITPDRKKITDSLKIFKTVGEPYRVNTPSLDGYILDGYRGNLEGVMGEKVEQVELVYERLGKLTIQSGLDETNIGTKQFKISRHANRVQVIELPKIQGSEDYYYLEENDGEKRIGKRVVDPDNFLPDDPTQDVHLLKLTLDQIDELTKLWSKDKKAAVSEKTTTEIEEVENPKEDVAYSAIVEESEIPEEVEQVQVIGGDTDMSLTEPTVLLLNAFKQVMTALVEYEKQGNLTRSQRTRLIKHAKSLLTAVERLN</sequence>
<accession>A0ABV4DUM8</accession>
<dbReference type="Gene3D" id="3.10.20.320">
    <property type="entry name" value="Putative peptidoglycan bound protein (lpxtg motif)"/>
    <property type="match status" value="1"/>
</dbReference>
<dbReference type="RefSeq" id="WP_369942708.1">
    <property type="nucleotide sequence ID" value="NZ_JBCLUF010000031.1"/>
</dbReference>
<gene>
    <name evidence="3" type="ORF">AALT52_08105</name>
</gene>